<keyword evidence="1" id="KW-1133">Transmembrane helix</keyword>
<gene>
    <name evidence="3" type="ORF">LKD48_08610</name>
</gene>
<evidence type="ECO:0000313" key="3">
    <source>
        <dbReference type="EMBL" id="MCC2221691.1"/>
    </source>
</evidence>
<dbReference type="PANTHER" id="PTHR34978">
    <property type="entry name" value="POSSIBLE SENSOR-TRANSDUCER PROTEIN BLAR"/>
    <property type="match status" value="1"/>
</dbReference>
<dbReference type="InterPro" id="IPR008756">
    <property type="entry name" value="Peptidase_M56"/>
</dbReference>
<feature type="transmembrane region" description="Helical" evidence="1">
    <location>
        <begin position="80"/>
        <end position="100"/>
    </location>
</feature>
<proteinExistence type="predicted"/>
<dbReference type="AlphaFoldDB" id="A0AAE3E5H9"/>
<dbReference type="PANTHER" id="PTHR34978:SF3">
    <property type="entry name" value="SLR0241 PROTEIN"/>
    <property type="match status" value="1"/>
</dbReference>
<dbReference type="InterPro" id="IPR052173">
    <property type="entry name" value="Beta-lactam_resp_regulator"/>
</dbReference>
<dbReference type="EMBL" id="JAJEQN010000019">
    <property type="protein sequence ID" value="MCC2221691.1"/>
    <property type="molecule type" value="Genomic_DNA"/>
</dbReference>
<keyword evidence="1" id="KW-0472">Membrane</keyword>
<evidence type="ECO:0000313" key="4">
    <source>
        <dbReference type="Proteomes" id="UP001198200"/>
    </source>
</evidence>
<feature type="transmembrane region" description="Helical" evidence="1">
    <location>
        <begin position="40"/>
        <end position="68"/>
    </location>
</feature>
<feature type="transmembrane region" description="Helical" evidence="1">
    <location>
        <begin position="6"/>
        <end position="28"/>
    </location>
</feature>
<sequence>MKWINDVVFAILAAHVWGSLMLFVWLQAVKRLENKGYTRLLFYLLRAVIVAYLLPLGLGAVLIINEILVLDGRFMQTTPVITMICQLLFMLWILGFFANFESLQEKWDMTRHCFSDALPASRERQLRFQEICRQTKMRSGRVILCEKAGIRCGGITVGVIHPRIVLPEGKTDEFVERVTMIHELVHYTRKDIWFLTAAKVVEAIHWFNPWTRGLAAQMSQWNEYACDWKVCNKYLGNIKAYLEVLYRVSMQGQEDKTDMYSSIGTQPMKLIGRMEKMINMKNAMKKPKIFGVLAAVAVSFTSAGSALASTGILTGGYRALYELTDVEEDEAGIQVLGDINATADNTVPQDNGNINPEDYVNTGIEFIDVLPIDGYTSEKDQSDTELAASANLDWSLPSDFMRTTKDFWATSSNHIAVSGTITPTGKILRVGIIEPGGIRRCIYATGNFSYNFPLDKIGFYCVYAINDNSEVVNLTGVYATY</sequence>
<dbReference type="CDD" id="cd07341">
    <property type="entry name" value="M56_BlaR1_MecR1_like"/>
    <property type="match status" value="1"/>
</dbReference>
<feature type="transmembrane region" description="Helical" evidence="1">
    <location>
        <begin position="289"/>
        <end position="308"/>
    </location>
</feature>
<protein>
    <submittedName>
        <fullName evidence="3">M56 family metallopeptidase</fullName>
    </submittedName>
</protein>
<dbReference type="RefSeq" id="WP_308731778.1">
    <property type="nucleotide sequence ID" value="NZ_JAJEQN010000019.1"/>
</dbReference>
<evidence type="ECO:0000256" key="1">
    <source>
        <dbReference type="SAM" id="Phobius"/>
    </source>
</evidence>
<accession>A0AAE3E5H9</accession>
<keyword evidence="1" id="KW-0812">Transmembrane</keyword>
<dbReference type="Proteomes" id="UP001198200">
    <property type="component" value="Unassembled WGS sequence"/>
</dbReference>
<organism evidence="3 4">
    <name type="scientific">Anthropogastromicrobium aceti</name>
    <dbReference type="NCBI Taxonomy" id="2981768"/>
    <lineage>
        <taxon>Bacteria</taxon>
        <taxon>Bacillati</taxon>
        <taxon>Bacillota</taxon>
        <taxon>Clostridia</taxon>
        <taxon>Lachnospirales</taxon>
        <taxon>Lachnospiraceae</taxon>
        <taxon>Anthropogastromicrobium</taxon>
    </lineage>
</organism>
<feature type="domain" description="Peptidase M56" evidence="2">
    <location>
        <begin position="82"/>
        <end position="260"/>
    </location>
</feature>
<keyword evidence="4" id="KW-1185">Reference proteome</keyword>
<name>A0AAE3E5H9_9FIRM</name>
<comment type="caution">
    <text evidence="3">The sequence shown here is derived from an EMBL/GenBank/DDBJ whole genome shotgun (WGS) entry which is preliminary data.</text>
</comment>
<reference evidence="3 4" key="1">
    <citation type="submission" date="2021-10" db="EMBL/GenBank/DDBJ databases">
        <title>Anaerobic single-cell dispensing facilitates the cultivation of human gut bacteria.</title>
        <authorList>
            <person name="Afrizal A."/>
        </authorList>
    </citation>
    <scope>NUCLEOTIDE SEQUENCE [LARGE SCALE GENOMIC DNA]</scope>
    <source>
        <strain evidence="3 4">CLA-AA-H224</strain>
    </source>
</reference>
<dbReference type="Pfam" id="PF05569">
    <property type="entry name" value="Peptidase_M56"/>
    <property type="match status" value="1"/>
</dbReference>
<evidence type="ECO:0000259" key="2">
    <source>
        <dbReference type="Pfam" id="PF05569"/>
    </source>
</evidence>